<proteinExistence type="predicted"/>
<organism evidence="1 2">
    <name type="scientific">Streptomyces rhizosphaericus</name>
    <dbReference type="NCBI Taxonomy" id="114699"/>
    <lineage>
        <taxon>Bacteria</taxon>
        <taxon>Bacillati</taxon>
        <taxon>Actinomycetota</taxon>
        <taxon>Actinomycetes</taxon>
        <taxon>Kitasatosporales</taxon>
        <taxon>Streptomycetaceae</taxon>
        <taxon>Streptomyces</taxon>
        <taxon>Streptomyces violaceusniger group</taxon>
    </lineage>
</organism>
<dbReference type="Gene3D" id="1.10.600.10">
    <property type="entry name" value="Farnesyl Diphosphate Synthase"/>
    <property type="match status" value="1"/>
</dbReference>
<gene>
    <name evidence="1" type="ORF">GCM10009575_004760</name>
</gene>
<evidence type="ECO:0000313" key="2">
    <source>
        <dbReference type="Proteomes" id="UP001500418"/>
    </source>
</evidence>
<comment type="caution">
    <text evidence="1">The sequence shown here is derived from an EMBL/GenBank/DDBJ whole genome shotgun (WGS) entry which is preliminary data.</text>
</comment>
<accession>A0ABN1NT47</accession>
<evidence type="ECO:0000313" key="1">
    <source>
        <dbReference type="EMBL" id="GAA0916379.1"/>
    </source>
</evidence>
<name>A0ABN1NT47_9ACTN</name>
<reference evidence="1 2" key="1">
    <citation type="journal article" date="2019" name="Int. J. Syst. Evol. Microbiol.">
        <title>The Global Catalogue of Microorganisms (GCM) 10K type strain sequencing project: providing services to taxonomists for standard genome sequencing and annotation.</title>
        <authorList>
            <consortium name="The Broad Institute Genomics Platform"/>
            <consortium name="The Broad Institute Genome Sequencing Center for Infectious Disease"/>
            <person name="Wu L."/>
            <person name="Ma J."/>
        </authorList>
    </citation>
    <scope>NUCLEOTIDE SEQUENCE [LARGE SCALE GENOMIC DNA]</scope>
    <source>
        <strain evidence="1 2">JCM 11444</strain>
    </source>
</reference>
<dbReference type="EMBL" id="BAAAID010000002">
    <property type="protein sequence ID" value="GAA0916379.1"/>
    <property type="molecule type" value="Genomic_DNA"/>
</dbReference>
<sequence>MSIVGIEMAERTVLPEEELQGPHVKALTDAAGALVMVDNDLLSYRREKVRSTTESNILTVLAQENGSSARDTVHSLVVGTDLTAHHAGPP</sequence>
<dbReference type="Pfam" id="PF19086">
    <property type="entry name" value="Terpene_syn_C_2"/>
    <property type="match status" value="1"/>
</dbReference>
<keyword evidence="2" id="KW-1185">Reference proteome</keyword>
<dbReference type="SUPFAM" id="SSF48576">
    <property type="entry name" value="Terpenoid synthases"/>
    <property type="match status" value="1"/>
</dbReference>
<protein>
    <submittedName>
        <fullName evidence="1">Uncharacterized protein</fullName>
    </submittedName>
</protein>
<dbReference type="InterPro" id="IPR008949">
    <property type="entry name" value="Isoprenoid_synthase_dom_sf"/>
</dbReference>
<dbReference type="Proteomes" id="UP001500418">
    <property type="component" value="Unassembled WGS sequence"/>
</dbReference>